<dbReference type="InterPro" id="IPR010325">
    <property type="entry name" value="Rhamnogal_lyase"/>
</dbReference>
<dbReference type="PANTHER" id="PTHR32018">
    <property type="entry name" value="RHAMNOGALACTURONATE LYASE FAMILY PROTEIN"/>
    <property type="match status" value="1"/>
</dbReference>
<gene>
    <name evidence="1" type="ORF">KK1_036485</name>
</gene>
<evidence type="ECO:0000313" key="2">
    <source>
        <dbReference type="Proteomes" id="UP000075243"/>
    </source>
</evidence>
<dbReference type="STRING" id="3821.A0A151RHM4"/>
<evidence type="ECO:0000313" key="1">
    <source>
        <dbReference type="EMBL" id="KYP42112.1"/>
    </source>
</evidence>
<dbReference type="Pfam" id="PF06045">
    <property type="entry name" value="Rhamnogal_lyase"/>
    <property type="match status" value="2"/>
</dbReference>
<accession>A0A151RHM4</accession>
<dbReference type="OMA" id="GYIDIVW"/>
<dbReference type="EMBL" id="KQ483733">
    <property type="protein sequence ID" value="KYP42112.1"/>
    <property type="molecule type" value="Genomic_DNA"/>
</dbReference>
<organism evidence="1 2">
    <name type="scientific">Cajanus cajan</name>
    <name type="common">Pigeon pea</name>
    <name type="synonym">Cajanus indicus</name>
    <dbReference type="NCBI Taxonomy" id="3821"/>
    <lineage>
        <taxon>Eukaryota</taxon>
        <taxon>Viridiplantae</taxon>
        <taxon>Streptophyta</taxon>
        <taxon>Embryophyta</taxon>
        <taxon>Tracheophyta</taxon>
        <taxon>Spermatophyta</taxon>
        <taxon>Magnoliopsida</taxon>
        <taxon>eudicotyledons</taxon>
        <taxon>Gunneridae</taxon>
        <taxon>Pentapetalae</taxon>
        <taxon>rosids</taxon>
        <taxon>fabids</taxon>
        <taxon>Fabales</taxon>
        <taxon>Fabaceae</taxon>
        <taxon>Papilionoideae</taxon>
        <taxon>50 kb inversion clade</taxon>
        <taxon>NPAAA clade</taxon>
        <taxon>indigoferoid/millettioid clade</taxon>
        <taxon>Phaseoleae</taxon>
        <taxon>Cajanus</taxon>
    </lineage>
</organism>
<dbReference type="InterPro" id="IPR051850">
    <property type="entry name" value="Polysacch_Lyase_4"/>
</dbReference>
<reference evidence="1" key="1">
    <citation type="journal article" date="2012" name="Nat. Biotechnol.">
        <title>Draft genome sequence of pigeonpea (Cajanus cajan), an orphan legume crop of resource-poor farmers.</title>
        <authorList>
            <person name="Varshney R.K."/>
            <person name="Chen W."/>
            <person name="Li Y."/>
            <person name="Bharti A.K."/>
            <person name="Saxena R.K."/>
            <person name="Schlueter J.A."/>
            <person name="Donoghue M.T."/>
            <person name="Azam S."/>
            <person name="Fan G."/>
            <person name="Whaley A.M."/>
            <person name="Farmer A.D."/>
            <person name="Sheridan J."/>
            <person name="Iwata A."/>
            <person name="Tuteja R."/>
            <person name="Penmetsa R.V."/>
            <person name="Wu W."/>
            <person name="Upadhyaya H.D."/>
            <person name="Yang S.P."/>
            <person name="Shah T."/>
            <person name="Saxena K.B."/>
            <person name="Michael T."/>
            <person name="McCombie W.R."/>
            <person name="Yang B."/>
            <person name="Zhang G."/>
            <person name="Yang H."/>
            <person name="Wang J."/>
            <person name="Spillane C."/>
            <person name="Cook D.R."/>
            <person name="May G.D."/>
            <person name="Xu X."/>
            <person name="Jackson S.A."/>
        </authorList>
    </citation>
    <scope>NUCLEOTIDE SEQUENCE [LARGE SCALE GENOMIC DNA]</scope>
</reference>
<sequence>MENGIIRVTLSKPEGTVLGISYNGIDNVLEAHNKFNNRGYIDIVWNASGSTSKLWGYILRRGSSGLYIYAIFERPQHFPALEIDHIRIVFKLKKDRFPYMAIADDMQ</sequence>
<dbReference type="Proteomes" id="UP000075243">
    <property type="component" value="Unassembled WGS sequence"/>
</dbReference>
<dbReference type="PANTHER" id="PTHR32018:SF6">
    <property type="entry name" value="RHAMNOGALACTURONAN ENDOLYASE"/>
    <property type="match status" value="1"/>
</dbReference>
<name>A0A151RHM4_CAJCA</name>
<keyword evidence="2" id="KW-1185">Reference proteome</keyword>
<dbReference type="Gramene" id="C.cajan_38270.t">
    <property type="protein sequence ID" value="C.cajan_38270.t"/>
    <property type="gene ID" value="C.cajan_38270"/>
</dbReference>
<protein>
    <submittedName>
        <fullName evidence="1">Uncharacterized protein</fullName>
    </submittedName>
</protein>
<dbReference type="AlphaFoldDB" id="A0A151RHM4"/>
<proteinExistence type="predicted"/>